<keyword evidence="1 2" id="KW-0694">RNA-binding</keyword>
<dbReference type="InterPro" id="IPR050825">
    <property type="entry name" value="RBM42_RBP45_47-like"/>
</dbReference>
<comment type="caution">
    <text evidence="5">The sequence shown here is derived from an EMBL/GenBank/DDBJ whole genome shotgun (WGS) entry which is preliminary data.</text>
</comment>
<organism evidence="5 6">
    <name type="scientific">Lojkania enalia</name>
    <dbReference type="NCBI Taxonomy" id="147567"/>
    <lineage>
        <taxon>Eukaryota</taxon>
        <taxon>Fungi</taxon>
        <taxon>Dikarya</taxon>
        <taxon>Ascomycota</taxon>
        <taxon>Pezizomycotina</taxon>
        <taxon>Dothideomycetes</taxon>
        <taxon>Pleosporomycetidae</taxon>
        <taxon>Pleosporales</taxon>
        <taxon>Pleosporales incertae sedis</taxon>
        <taxon>Lojkania</taxon>
    </lineage>
</organism>
<reference evidence="6" key="1">
    <citation type="journal article" date="2020" name="Stud. Mycol.">
        <title>101 Dothideomycetes genomes: A test case for predicting lifestyles and emergence of pathogens.</title>
        <authorList>
            <person name="Haridas S."/>
            <person name="Albert R."/>
            <person name="Binder M."/>
            <person name="Bloem J."/>
            <person name="LaButti K."/>
            <person name="Salamov A."/>
            <person name="Andreopoulos B."/>
            <person name="Baker S."/>
            <person name="Barry K."/>
            <person name="Bills G."/>
            <person name="Bluhm B."/>
            <person name="Cannon C."/>
            <person name="Castanera R."/>
            <person name="Culley D."/>
            <person name="Daum C."/>
            <person name="Ezra D."/>
            <person name="Gonzalez J."/>
            <person name="Henrissat B."/>
            <person name="Kuo A."/>
            <person name="Liang C."/>
            <person name="Lipzen A."/>
            <person name="Lutzoni F."/>
            <person name="Magnuson J."/>
            <person name="Mondo S."/>
            <person name="Nolan M."/>
            <person name="Ohm R."/>
            <person name="Pangilinan J."/>
            <person name="Park H.-J."/>
            <person name="Ramirez L."/>
            <person name="Alfaro M."/>
            <person name="Sun H."/>
            <person name="Tritt A."/>
            <person name="Yoshinaga Y."/>
            <person name="Zwiers L.-H."/>
            <person name="Turgeon B."/>
            <person name="Goodwin S."/>
            <person name="Spatafora J."/>
            <person name="Crous P."/>
            <person name="Grigoriev I."/>
        </authorList>
    </citation>
    <scope>NUCLEOTIDE SEQUENCE [LARGE SCALE GENOMIC DNA]</scope>
    <source>
        <strain evidence="6">CBS 304.66</strain>
    </source>
</reference>
<feature type="compositionally biased region" description="Low complexity" evidence="3">
    <location>
        <begin position="97"/>
        <end position="111"/>
    </location>
</feature>
<proteinExistence type="predicted"/>
<feature type="domain" description="RRM" evidence="4">
    <location>
        <begin position="150"/>
        <end position="228"/>
    </location>
</feature>
<dbReference type="InterPro" id="IPR035979">
    <property type="entry name" value="RBD_domain_sf"/>
</dbReference>
<evidence type="ECO:0000256" key="2">
    <source>
        <dbReference type="PROSITE-ProRule" id="PRU00176"/>
    </source>
</evidence>
<name>A0A9P4N968_9PLEO</name>
<evidence type="ECO:0000256" key="3">
    <source>
        <dbReference type="SAM" id="MobiDB-lite"/>
    </source>
</evidence>
<feature type="region of interest" description="Disordered" evidence="3">
    <location>
        <begin position="263"/>
        <end position="286"/>
    </location>
</feature>
<sequence length="286" mass="30184">MSAAPAYGASTSQAPFNASGYPPHSQAPGNSYYQQHGYGTSNTPPIVSSPYSAPGQTARGFGRNGVYDPEEEARIAEWSSAYTPKDDSNNKKGGQGAAARAIPAAYGDAAASPDPETLPAGGGKQKTVVRQGGGKTWEDASLLEWDPMHPRLFVGNLAGEVTDESLLKAFSKYPSVSKARVVRDKKSTKSKGYGFVSFANTDDYFRAAKDMEGKYIGSHPVRITRASTEINATTKRDNNHGKNAKQNKKAKGGIAGLLASGNFTGNGVQKYPQQKGTKASGPKMLG</sequence>
<evidence type="ECO:0000259" key="4">
    <source>
        <dbReference type="PROSITE" id="PS50102"/>
    </source>
</evidence>
<dbReference type="PANTHER" id="PTHR47640">
    <property type="entry name" value="TRNA SELENOCYSTEINE 1-ASSOCIATED PROTEIN 1-RELATED-RELATED"/>
    <property type="match status" value="1"/>
</dbReference>
<dbReference type="Gene3D" id="3.30.70.330">
    <property type="match status" value="1"/>
</dbReference>
<dbReference type="SUPFAM" id="SSF54928">
    <property type="entry name" value="RNA-binding domain, RBD"/>
    <property type="match status" value="1"/>
</dbReference>
<accession>A0A9P4N968</accession>
<evidence type="ECO:0000256" key="1">
    <source>
        <dbReference type="ARBA" id="ARBA00022884"/>
    </source>
</evidence>
<dbReference type="SMART" id="SM00360">
    <property type="entry name" value="RRM"/>
    <property type="match status" value="1"/>
</dbReference>
<dbReference type="PANTHER" id="PTHR47640:SF11">
    <property type="entry name" value="RNA-BINDING PROTEIN 42"/>
    <property type="match status" value="1"/>
</dbReference>
<keyword evidence="6" id="KW-1185">Reference proteome</keyword>
<dbReference type="PROSITE" id="PS50102">
    <property type="entry name" value="RRM"/>
    <property type="match status" value="1"/>
</dbReference>
<dbReference type="InterPro" id="IPR000504">
    <property type="entry name" value="RRM_dom"/>
</dbReference>
<feature type="region of interest" description="Disordered" evidence="3">
    <location>
        <begin position="1"/>
        <end position="133"/>
    </location>
</feature>
<dbReference type="Proteomes" id="UP000800093">
    <property type="component" value="Unassembled WGS sequence"/>
</dbReference>
<dbReference type="InterPro" id="IPR012677">
    <property type="entry name" value="Nucleotide-bd_a/b_plait_sf"/>
</dbReference>
<evidence type="ECO:0000313" key="6">
    <source>
        <dbReference type="Proteomes" id="UP000800093"/>
    </source>
</evidence>
<dbReference type="AlphaFoldDB" id="A0A9P4N968"/>
<protein>
    <submittedName>
        <fullName evidence="5">RNA-binding domain-containing protein</fullName>
    </submittedName>
</protein>
<feature type="compositionally biased region" description="Polar residues" evidence="3">
    <location>
        <begin position="27"/>
        <end position="55"/>
    </location>
</feature>
<gene>
    <name evidence="5" type="ORF">CC78DRAFT_510245</name>
</gene>
<dbReference type="GO" id="GO:0003729">
    <property type="term" value="F:mRNA binding"/>
    <property type="evidence" value="ECO:0007669"/>
    <property type="project" value="InterPro"/>
</dbReference>
<dbReference type="EMBL" id="ML986586">
    <property type="protein sequence ID" value="KAF2268466.1"/>
    <property type="molecule type" value="Genomic_DNA"/>
</dbReference>
<dbReference type="Pfam" id="PF00076">
    <property type="entry name" value="RRM_1"/>
    <property type="match status" value="1"/>
</dbReference>
<dbReference type="OrthoDB" id="1749473at2759"/>
<evidence type="ECO:0000313" key="5">
    <source>
        <dbReference type="EMBL" id="KAF2268466.1"/>
    </source>
</evidence>
<feature type="compositionally biased region" description="Polar residues" evidence="3">
    <location>
        <begin position="263"/>
        <end position="277"/>
    </location>
</feature>